<dbReference type="Gene3D" id="2.60.120.560">
    <property type="entry name" value="Exo-inulinase, domain 1"/>
    <property type="match status" value="1"/>
</dbReference>
<protein>
    <submittedName>
        <fullName evidence="2">DUF1080 domain-containing protein</fullName>
    </submittedName>
</protein>
<accession>A0A2U2B780</accession>
<evidence type="ECO:0000313" key="3">
    <source>
        <dbReference type="Proteomes" id="UP000244956"/>
    </source>
</evidence>
<keyword evidence="3" id="KW-1185">Reference proteome</keyword>
<evidence type="ECO:0000313" key="2">
    <source>
        <dbReference type="EMBL" id="PWD98894.1"/>
    </source>
</evidence>
<dbReference type="InterPro" id="IPR010496">
    <property type="entry name" value="AL/BT2_dom"/>
</dbReference>
<name>A0A2U2B780_9BACT</name>
<dbReference type="Proteomes" id="UP000244956">
    <property type="component" value="Unassembled WGS sequence"/>
</dbReference>
<proteinExistence type="predicted"/>
<comment type="caution">
    <text evidence="2">The sequence shown here is derived from an EMBL/GenBank/DDBJ whole genome shotgun (WGS) entry which is preliminary data.</text>
</comment>
<dbReference type="AlphaFoldDB" id="A0A2U2B780"/>
<dbReference type="OrthoDB" id="9787527at2"/>
<gene>
    <name evidence="2" type="ORF">DDZ16_12910</name>
</gene>
<dbReference type="Pfam" id="PF06439">
    <property type="entry name" value="3keto-disac_hyd"/>
    <property type="match status" value="1"/>
</dbReference>
<reference evidence="2 3" key="1">
    <citation type="submission" date="2018-05" db="EMBL/GenBank/DDBJ databases">
        <title>Marinilabilia rubrum sp. nov., isolated from saltern sediment.</title>
        <authorList>
            <person name="Zhang R."/>
        </authorList>
    </citation>
    <scope>NUCLEOTIDE SEQUENCE [LARGE SCALE GENOMIC DNA]</scope>
    <source>
        <strain evidence="2 3">WTE16</strain>
    </source>
</reference>
<sequence length="263" mass="29916">MKKLTRIGDIFFKWKDPVLFLVIFSGVISSFQTGPPKNWQPLFNGENLDGWTIKIAGHELNENYNNTFRVEDGLLKVSYADYDTFNNDFGHIFYNEKFSHYKVRVEYRFVGEQLQGGPSWAFLNNGIMFHAQSPDSMELNQDFPVSIEAQLLGGIEGEERPNFGVCTPGTDVEIDGVLRTEHCISSNAKTYTGDQWVTAELYVYGDSVIHHILGQDTVLTYQHPQLSESGELIDEGFIALQAESHPTEFRKIEILDLSDTFNK</sequence>
<dbReference type="RefSeq" id="WP_109264893.1">
    <property type="nucleotide sequence ID" value="NZ_QEWP01000010.1"/>
</dbReference>
<evidence type="ECO:0000259" key="1">
    <source>
        <dbReference type="Pfam" id="PF06439"/>
    </source>
</evidence>
<dbReference type="EMBL" id="QEWP01000010">
    <property type="protein sequence ID" value="PWD98894.1"/>
    <property type="molecule type" value="Genomic_DNA"/>
</dbReference>
<feature type="domain" description="3-keto-alpha-glucoside-1,2-lyase/3-keto-2-hydroxy-glucal hydratase" evidence="1">
    <location>
        <begin position="39"/>
        <end position="254"/>
    </location>
</feature>
<organism evidence="2 3">
    <name type="scientific">Marinilabilia rubra</name>
    <dbReference type="NCBI Taxonomy" id="2162893"/>
    <lineage>
        <taxon>Bacteria</taxon>
        <taxon>Pseudomonadati</taxon>
        <taxon>Bacteroidota</taxon>
        <taxon>Bacteroidia</taxon>
        <taxon>Marinilabiliales</taxon>
        <taxon>Marinilabiliaceae</taxon>
        <taxon>Marinilabilia</taxon>
    </lineage>
</organism>
<dbReference type="GO" id="GO:0016787">
    <property type="term" value="F:hydrolase activity"/>
    <property type="evidence" value="ECO:0007669"/>
    <property type="project" value="InterPro"/>
</dbReference>